<dbReference type="AlphaFoldDB" id="A0A840I0G8"/>
<sequence>MTEAARDGYTQNVHDARTLARLAAVQALYQMEHSGQGVDGVIREYQEHRLGGELDGQAIRDADDEFFSELVRGVVETQRRIDPYIQRRLREGWTLKRLDAIARAILRCGVFELVRRPDVPAGATVSEYVEIAASFFGEGETETKFVNGVLDGAAKDVRADEER</sequence>
<dbReference type="GO" id="GO:0031564">
    <property type="term" value="P:transcription antitermination"/>
    <property type="evidence" value="ECO:0007669"/>
    <property type="project" value="UniProtKB-KW"/>
</dbReference>
<dbReference type="PANTHER" id="PTHR11078:SF3">
    <property type="entry name" value="ANTITERMINATION NUSB DOMAIN-CONTAINING PROTEIN"/>
    <property type="match status" value="1"/>
</dbReference>
<evidence type="ECO:0000256" key="1">
    <source>
        <dbReference type="ARBA" id="ARBA00005952"/>
    </source>
</evidence>
<comment type="caution">
    <text evidence="8">The sequence shown here is derived from an EMBL/GenBank/DDBJ whole genome shotgun (WGS) entry which is preliminary data.</text>
</comment>
<keyword evidence="3 6" id="KW-0694">RNA-binding</keyword>
<evidence type="ECO:0000256" key="6">
    <source>
        <dbReference type="HAMAP-Rule" id="MF_00073"/>
    </source>
</evidence>
<protein>
    <recommendedName>
        <fullName evidence="6">Transcription antitermination protein NusB</fullName>
    </recommendedName>
    <alternativeName>
        <fullName evidence="6">Antitermination factor NusB</fullName>
    </alternativeName>
</protein>
<proteinExistence type="inferred from homology"/>
<dbReference type="NCBIfam" id="TIGR01951">
    <property type="entry name" value="nusB"/>
    <property type="match status" value="1"/>
</dbReference>
<evidence type="ECO:0000256" key="3">
    <source>
        <dbReference type="ARBA" id="ARBA00022884"/>
    </source>
</evidence>
<dbReference type="Gene3D" id="1.10.940.10">
    <property type="entry name" value="NusB-like"/>
    <property type="match status" value="1"/>
</dbReference>
<dbReference type="HAMAP" id="MF_00073">
    <property type="entry name" value="NusB"/>
    <property type="match status" value="1"/>
</dbReference>
<dbReference type="InterPro" id="IPR035926">
    <property type="entry name" value="NusB-like_sf"/>
</dbReference>
<dbReference type="SUPFAM" id="SSF48013">
    <property type="entry name" value="NusB-like"/>
    <property type="match status" value="1"/>
</dbReference>
<keyword evidence="2 6" id="KW-0889">Transcription antitermination</keyword>
<dbReference type="InterPro" id="IPR006027">
    <property type="entry name" value="NusB_RsmB_TIM44"/>
</dbReference>
<evidence type="ECO:0000259" key="7">
    <source>
        <dbReference type="Pfam" id="PF01029"/>
    </source>
</evidence>
<dbReference type="InterPro" id="IPR011605">
    <property type="entry name" value="NusB_fam"/>
</dbReference>
<evidence type="ECO:0000313" key="9">
    <source>
        <dbReference type="Proteomes" id="UP000563524"/>
    </source>
</evidence>
<name>A0A840I0G8_9PROT</name>
<comment type="similarity">
    <text evidence="1 6">Belongs to the NusB family.</text>
</comment>
<keyword evidence="9" id="KW-1185">Reference proteome</keyword>
<evidence type="ECO:0000256" key="4">
    <source>
        <dbReference type="ARBA" id="ARBA00023015"/>
    </source>
</evidence>
<gene>
    <name evidence="6" type="primary">nusB</name>
    <name evidence="8" type="ORF">GGQ59_000202</name>
</gene>
<comment type="function">
    <text evidence="6">Involved in transcription antitermination. Required for transcription of ribosomal RNA (rRNA) genes. Binds specifically to the boxA antiterminator sequence of the ribosomal RNA (rrn) operons.</text>
</comment>
<reference evidence="8 9" key="1">
    <citation type="submission" date="2020-08" db="EMBL/GenBank/DDBJ databases">
        <title>Genomic Encyclopedia of Type Strains, Phase IV (KMG-IV): sequencing the most valuable type-strain genomes for metagenomic binning, comparative biology and taxonomic classification.</title>
        <authorList>
            <person name="Goeker M."/>
        </authorList>
    </citation>
    <scope>NUCLEOTIDE SEQUENCE [LARGE SCALE GENOMIC DNA]</scope>
    <source>
        <strain evidence="8 9">DSM 102850</strain>
    </source>
</reference>
<dbReference type="GO" id="GO:0005829">
    <property type="term" value="C:cytosol"/>
    <property type="evidence" value="ECO:0007669"/>
    <property type="project" value="TreeGrafter"/>
</dbReference>
<dbReference type="RefSeq" id="WP_183815013.1">
    <property type="nucleotide sequence ID" value="NZ_JACHOB010000001.1"/>
</dbReference>
<accession>A0A840I0G8</accession>
<keyword evidence="4 6" id="KW-0805">Transcription regulation</keyword>
<evidence type="ECO:0000256" key="5">
    <source>
        <dbReference type="ARBA" id="ARBA00023163"/>
    </source>
</evidence>
<keyword evidence="5 6" id="KW-0804">Transcription</keyword>
<feature type="domain" description="NusB/RsmB/TIM44" evidence="7">
    <location>
        <begin position="20"/>
        <end position="155"/>
    </location>
</feature>
<dbReference type="GO" id="GO:0003723">
    <property type="term" value="F:RNA binding"/>
    <property type="evidence" value="ECO:0007669"/>
    <property type="project" value="UniProtKB-UniRule"/>
</dbReference>
<dbReference type="Pfam" id="PF01029">
    <property type="entry name" value="NusB"/>
    <property type="match status" value="1"/>
</dbReference>
<evidence type="ECO:0000256" key="2">
    <source>
        <dbReference type="ARBA" id="ARBA00022814"/>
    </source>
</evidence>
<dbReference type="EMBL" id="JACHOB010000001">
    <property type="protein sequence ID" value="MBB4657702.1"/>
    <property type="molecule type" value="Genomic_DNA"/>
</dbReference>
<dbReference type="GO" id="GO:0006353">
    <property type="term" value="P:DNA-templated transcription termination"/>
    <property type="evidence" value="ECO:0007669"/>
    <property type="project" value="UniProtKB-UniRule"/>
</dbReference>
<evidence type="ECO:0000313" key="8">
    <source>
        <dbReference type="EMBL" id="MBB4657702.1"/>
    </source>
</evidence>
<dbReference type="PANTHER" id="PTHR11078">
    <property type="entry name" value="N UTILIZATION SUBSTANCE PROTEIN B-RELATED"/>
    <property type="match status" value="1"/>
</dbReference>
<organism evidence="8 9">
    <name type="scientific">Parvularcula dongshanensis</name>
    <dbReference type="NCBI Taxonomy" id="1173995"/>
    <lineage>
        <taxon>Bacteria</taxon>
        <taxon>Pseudomonadati</taxon>
        <taxon>Pseudomonadota</taxon>
        <taxon>Alphaproteobacteria</taxon>
        <taxon>Parvularculales</taxon>
        <taxon>Parvularculaceae</taxon>
        <taxon>Parvularcula</taxon>
    </lineage>
</organism>
<dbReference type="Proteomes" id="UP000563524">
    <property type="component" value="Unassembled WGS sequence"/>
</dbReference>